<dbReference type="Gene3D" id="3.80.10.10">
    <property type="entry name" value="Ribonuclease Inhibitor"/>
    <property type="match status" value="1"/>
</dbReference>
<dbReference type="InterPro" id="IPR032675">
    <property type="entry name" value="LRR_dom_sf"/>
</dbReference>
<proteinExistence type="predicted"/>
<reference evidence="3" key="1">
    <citation type="journal article" date="2007" name="PLoS ONE">
        <title>The first genome sequence of an elite grapevine cultivar (Pinot noir Vitis vinifera L.): coping with a highly heterozygous genome.</title>
        <authorList>
            <person name="Velasco R."/>
            <person name="Zharkikh A."/>
            <person name="Troggio M."/>
            <person name="Cartwright D.A."/>
            <person name="Cestaro A."/>
            <person name="Pruss D."/>
            <person name="Pindo M."/>
            <person name="FitzGerald L.M."/>
            <person name="Vezzulli S."/>
            <person name="Reid J."/>
            <person name="Malacarne G."/>
            <person name="Iliev D."/>
            <person name="Coppola G."/>
            <person name="Wardell B."/>
            <person name="Micheletti D."/>
            <person name="Macalma T."/>
            <person name="Facci M."/>
            <person name="Mitchell J.T."/>
            <person name="Perazzolli M."/>
            <person name="Eldredge G."/>
            <person name="Gatto P."/>
            <person name="Oyzerski R."/>
            <person name="Moretto M."/>
            <person name="Gutin N."/>
            <person name="Stefanini M."/>
            <person name="Chen Y."/>
            <person name="Segala C."/>
            <person name="Davenport C."/>
            <person name="Dematte L."/>
            <person name="Mraz A."/>
            <person name="Battilana J."/>
            <person name="Stormo K."/>
            <person name="Costa F."/>
            <person name="Tao Q."/>
            <person name="Si-Ammour A."/>
            <person name="Harkins T."/>
            <person name="Lackey A."/>
            <person name="Perbost C."/>
            <person name="Taillon B."/>
            <person name="Stella A."/>
            <person name="Solovyev V."/>
            <person name="Fawcett J.A."/>
            <person name="Sterck L."/>
            <person name="Vandepoele K."/>
            <person name="Grando S.M."/>
            <person name="Toppo S."/>
            <person name="Moser C."/>
            <person name="Lanchbury J."/>
            <person name="Bogden R."/>
            <person name="Skolnick M."/>
            <person name="Sgaramella V."/>
            <person name="Bhatnagar S.K."/>
            <person name="Fontana P."/>
            <person name="Gutin A."/>
            <person name="Van de Peer Y."/>
            <person name="Salamini F."/>
            <person name="Viola R."/>
        </authorList>
    </citation>
    <scope>NUCLEOTIDE SEQUENCE</scope>
</reference>
<feature type="domain" description="Disease resistance protein At4g27190-like leucine-rich repeats" evidence="2">
    <location>
        <begin position="3"/>
        <end position="99"/>
    </location>
</feature>
<feature type="domain" description="URB1 N-terminal" evidence="1">
    <location>
        <begin position="171"/>
        <end position="354"/>
    </location>
</feature>
<accession>A5BP23</accession>
<protein>
    <submittedName>
        <fullName evidence="3">Uncharacterized protein</fullName>
    </submittedName>
</protein>
<gene>
    <name evidence="3" type="ORF">VITISV_015193</name>
</gene>
<dbReference type="InterPro" id="IPR021714">
    <property type="entry name" value="URB1_N"/>
</dbReference>
<dbReference type="PANTHER" id="PTHR13500">
    <property type="entry name" value="NUCLEOLAR PRERIBOSOMAL-ASSOCIATED PROTEIN 1"/>
    <property type="match status" value="1"/>
</dbReference>
<evidence type="ECO:0000259" key="2">
    <source>
        <dbReference type="Pfam" id="PF23247"/>
    </source>
</evidence>
<sequence>MEELSLVSNRTTMGACGEQIPEFIPKLRVLKIKAYHGISVMIPSKMLHILHNLEELIVKRCNIVEEIIQVPRLKGEEFHFEVFSWLRNLELHDLPILPHLSGLGLILDNLQTLSIKSCQMMKEIVTNEGREEIDEIVFTKLQDLKLYDLPNLTSFCSASYSFKFPSLKKVGRIYRELNSKEGKRQKAALLLMASIVRRSSNLAFEVAKSFNFKFPVFPKFAEYKLKQVEKKRKHSTRKSFIGFAMSFLEVGKPGLLRRILQQKEMYSSVLRGLGSDDDETVVYGLSTLKDRVLIPESLVPPGLRSVLFGGVTLEQLVSISGREDGGPASELAHRVLVMVCTNLCNGLMPDLKRHPYPLRDLVSSVGIGLPFNFINSESQDLPSFDSSDVQSIMKCICCRPFSRLVVNKGLLHPNVFVKHGTLRLLLEELKFLDSFAVVPMQLVARVPAPLFYWPLIQLASVATDDIALGVTVGSKRRGNLPAATSDIQASLLLLLIGKCTADPAAFQEIDAIVSGFNAFETKEAGPLILTWAVFLCLISSLSGKQENSVLMNIDHVGYVRQAFEAASLSYLLELRQSDILKDSDGPVVGYRSVLRTFVSAFIASYETNVNSQSGLELVGFLSALCEGTWPAGCVYNFLDKSVGISSLLEITSDSLVDNVSQIIETRVPLLVLGVEGLIIPSQTHGHVLKVIDGSTALVWWEYTQSGVLVLLLRLAQRLYLDCNEEVLVTLDLLCRLVSFNMTVSFALMNIGNSLHVQATRMNVHMEMQANIFDFAKTSTFETLFTGSTSGSWLLYGKLAKMLLIDCEQNDNCCQDGKQIDADVHKRISGSHVAAYMTTLMENSARFSTNANSVDDNDNERVGQCNKVEKGRQLCPNNEIEIPVSGVLEPCLSATSSSSQISARMLNVYSEPNWIVKKLLKGYRNVDTKQHFITVPWIPLNPIAKRRDNCLKIKSLAENDVTEIAKQLVKFVKLIREQFSSSHILEVYRVP</sequence>
<organism evidence="3">
    <name type="scientific">Vitis vinifera</name>
    <name type="common">Grape</name>
    <dbReference type="NCBI Taxonomy" id="29760"/>
    <lineage>
        <taxon>Eukaryota</taxon>
        <taxon>Viridiplantae</taxon>
        <taxon>Streptophyta</taxon>
        <taxon>Embryophyta</taxon>
        <taxon>Tracheophyta</taxon>
        <taxon>Spermatophyta</taxon>
        <taxon>Magnoliopsida</taxon>
        <taxon>eudicotyledons</taxon>
        <taxon>Gunneridae</taxon>
        <taxon>Pentapetalae</taxon>
        <taxon>rosids</taxon>
        <taxon>Vitales</taxon>
        <taxon>Vitaceae</taxon>
        <taxon>Viteae</taxon>
        <taxon>Vitis</taxon>
    </lineage>
</organism>
<dbReference type="Pfam" id="PF11707">
    <property type="entry name" value="Npa1"/>
    <property type="match status" value="1"/>
</dbReference>
<dbReference type="SUPFAM" id="SSF52047">
    <property type="entry name" value="RNI-like"/>
    <property type="match status" value="1"/>
</dbReference>
<dbReference type="EMBL" id="AM466188">
    <property type="protein sequence ID" value="CAN74816.1"/>
    <property type="molecule type" value="Genomic_DNA"/>
</dbReference>
<dbReference type="AlphaFoldDB" id="A5BP23"/>
<feature type="domain" description="Disease resistance protein At4g27190-like leucine-rich repeats" evidence="2">
    <location>
        <begin position="106"/>
        <end position="170"/>
    </location>
</feature>
<dbReference type="PANTHER" id="PTHR13500:SF0">
    <property type="entry name" value="NUCLEOLAR PRE-RIBOSOMAL-ASSOCIATED PROTEIN 1"/>
    <property type="match status" value="1"/>
</dbReference>
<evidence type="ECO:0000313" key="3">
    <source>
        <dbReference type="EMBL" id="CAN74816.1"/>
    </source>
</evidence>
<dbReference type="InterPro" id="IPR057135">
    <property type="entry name" value="At4g27190-like_LRR"/>
</dbReference>
<dbReference type="InterPro" id="IPR039844">
    <property type="entry name" value="URB1"/>
</dbReference>
<evidence type="ECO:0000259" key="1">
    <source>
        <dbReference type="Pfam" id="PF11707"/>
    </source>
</evidence>
<dbReference type="ExpressionAtlas" id="A5BP23">
    <property type="expression patterns" value="baseline and differential"/>
</dbReference>
<dbReference type="OrthoDB" id="552259at2759"/>
<dbReference type="Pfam" id="PF23247">
    <property type="entry name" value="LRR_RPS2"/>
    <property type="match status" value="2"/>
</dbReference>
<name>A5BP23_VITVI</name>